<evidence type="ECO:0000256" key="1">
    <source>
        <dbReference type="SAM" id="MobiDB-lite"/>
    </source>
</evidence>
<comment type="caution">
    <text evidence="2">The sequence shown here is derived from an EMBL/GenBank/DDBJ whole genome shotgun (WGS) entry which is preliminary data.</text>
</comment>
<sequence length="287" mass="32365">MSDASVLNSTTTKGMRRSARARQMRSGRNTPNLDIFRPSAYNTPISLTPIQVSDLELIPNVKQTSKPSKTRTNTRKRKAQATEESGTSNPPGAKRPRRHPAQRHKQRSSKGAQGFHDPPSSRYRRYRTDAASSSTTSETPSASQILCSLEAKETLRRARETVQQLRVDLAAESSTQSRKPFLMDVILNSQAPNQANLEDVLTEALEHNLGRRFYTDNAHEMVDYSDFSYEAPYLWRGLTVESWDLSPRKIYHVSAERSTATWNPTLDGELGPVSEDDCEEGWLELRL</sequence>
<dbReference type="Proteomes" id="UP001385951">
    <property type="component" value="Unassembled WGS sequence"/>
</dbReference>
<proteinExistence type="predicted"/>
<name>A0AAW0FD62_9APHY</name>
<feature type="compositionally biased region" description="Polar residues" evidence="1">
    <location>
        <begin position="1"/>
        <end position="13"/>
    </location>
</feature>
<dbReference type="EMBL" id="JASBNA010000101">
    <property type="protein sequence ID" value="KAK7676895.1"/>
    <property type="molecule type" value="Genomic_DNA"/>
</dbReference>
<reference evidence="2 3" key="1">
    <citation type="submission" date="2022-09" db="EMBL/GenBank/DDBJ databases">
        <authorList>
            <person name="Palmer J.M."/>
        </authorList>
    </citation>
    <scope>NUCLEOTIDE SEQUENCE [LARGE SCALE GENOMIC DNA]</scope>
    <source>
        <strain evidence="2 3">DSM 7382</strain>
    </source>
</reference>
<feature type="compositionally biased region" description="Basic residues" evidence="1">
    <location>
        <begin position="14"/>
        <end position="25"/>
    </location>
</feature>
<evidence type="ECO:0000313" key="3">
    <source>
        <dbReference type="Proteomes" id="UP001385951"/>
    </source>
</evidence>
<keyword evidence="3" id="KW-1185">Reference proteome</keyword>
<feature type="compositionally biased region" description="Basic residues" evidence="1">
    <location>
        <begin position="68"/>
        <end position="79"/>
    </location>
</feature>
<protein>
    <submittedName>
        <fullName evidence="2">Uncharacterized protein</fullName>
    </submittedName>
</protein>
<feature type="compositionally biased region" description="Low complexity" evidence="1">
    <location>
        <begin position="129"/>
        <end position="143"/>
    </location>
</feature>
<organism evidence="2 3">
    <name type="scientific">Cerrena zonata</name>
    <dbReference type="NCBI Taxonomy" id="2478898"/>
    <lineage>
        <taxon>Eukaryota</taxon>
        <taxon>Fungi</taxon>
        <taxon>Dikarya</taxon>
        <taxon>Basidiomycota</taxon>
        <taxon>Agaricomycotina</taxon>
        <taxon>Agaricomycetes</taxon>
        <taxon>Polyporales</taxon>
        <taxon>Cerrenaceae</taxon>
        <taxon>Cerrena</taxon>
    </lineage>
</organism>
<accession>A0AAW0FD62</accession>
<evidence type="ECO:0000313" key="2">
    <source>
        <dbReference type="EMBL" id="KAK7676895.1"/>
    </source>
</evidence>
<feature type="region of interest" description="Disordered" evidence="1">
    <location>
        <begin position="1"/>
        <end position="38"/>
    </location>
</feature>
<gene>
    <name evidence="2" type="ORF">QCA50_020151</name>
</gene>
<dbReference type="AlphaFoldDB" id="A0AAW0FD62"/>
<feature type="compositionally biased region" description="Basic residues" evidence="1">
    <location>
        <begin position="94"/>
        <end position="108"/>
    </location>
</feature>
<feature type="region of interest" description="Disordered" evidence="1">
    <location>
        <begin position="59"/>
        <end position="143"/>
    </location>
</feature>